<sequence>MKAVLEAIAYQVKEVVIAINASSNAVIEELAVDGGMSENNFFSAKLISDSRE</sequence>
<dbReference type="Pfam" id="PF02782">
    <property type="entry name" value="FGGY_C"/>
    <property type="match status" value="1"/>
</dbReference>
<dbReference type="Proteomes" id="UP000031549">
    <property type="component" value="Unassembled WGS sequence"/>
</dbReference>
<dbReference type="InterPro" id="IPR043129">
    <property type="entry name" value="ATPase_NBD"/>
</dbReference>
<reference evidence="2 3" key="1">
    <citation type="journal article" date="2015" name="Genome Announc.">
        <title>Draft Genome Sequence of Cyanobacterium Hassallia byssoidea Strain VB512170, Isolated from Monuments in India.</title>
        <authorList>
            <person name="Singh D."/>
            <person name="Chandrababunaidu M.M."/>
            <person name="Panda A."/>
            <person name="Sen D."/>
            <person name="Bhattacharyya S."/>
            <person name="Adhikary S.P."/>
            <person name="Tripathy S."/>
        </authorList>
    </citation>
    <scope>NUCLEOTIDE SEQUENCE [LARGE SCALE GENOMIC DNA]</scope>
    <source>
        <strain evidence="2 3">VB512170</strain>
    </source>
</reference>
<dbReference type="Gene3D" id="3.30.420.40">
    <property type="match status" value="1"/>
</dbReference>
<dbReference type="GO" id="GO:0005975">
    <property type="term" value="P:carbohydrate metabolic process"/>
    <property type="evidence" value="ECO:0007669"/>
    <property type="project" value="InterPro"/>
</dbReference>
<keyword evidence="3" id="KW-1185">Reference proteome</keyword>
<dbReference type="EMBL" id="JTCM02000002">
    <property type="protein sequence ID" value="NEU71319.1"/>
    <property type="molecule type" value="Genomic_DNA"/>
</dbReference>
<feature type="domain" description="Carbohydrate kinase FGGY C-terminal" evidence="1">
    <location>
        <begin position="2"/>
        <end position="42"/>
    </location>
</feature>
<organism evidence="2 3">
    <name type="scientific">Hassallia byssoidea VB512170</name>
    <dbReference type="NCBI Taxonomy" id="1304833"/>
    <lineage>
        <taxon>Bacteria</taxon>
        <taxon>Bacillati</taxon>
        <taxon>Cyanobacteriota</taxon>
        <taxon>Cyanophyceae</taxon>
        <taxon>Nostocales</taxon>
        <taxon>Tolypothrichaceae</taxon>
        <taxon>Hassallia</taxon>
    </lineage>
</organism>
<evidence type="ECO:0000313" key="3">
    <source>
        <dbReference type="Proteomes" id="UP000031549"/>
    </source>
</evidence>
<protein>
    <recommendedName>
        <fullName evidence="1">Carbohydrate kinase FGGY C-terminal domain-containing protein</fullName>
    </recommendedName>
</protein>
<accession>A0A846H413</accession>
<evidence type="ECO:0000259" key="1">
    <source>
        <dbReference type="Pfam" id="PF02782"/>
    </source>
</evidence>
<gene>
    <name evidence="2" type="ORF">PI95_001645</name>
</gene>
<dbReference type="InterPro" id="IPR018485">
    <property type="entry name" value="FGGY_C"/>
</dbReference>
<name>A0A846H413_9CYAN</name>
<dbReference type="SUPFAM" id="SSF53067">
    <property type="entry name" value="Actin-like ATPase domain"/>
    <property type="match status" value="1"/>
</dbReference>
<proteinExistence type="predicted"/>
<dbReference type="AlphaFoldDB" id="A0A846H413"/>
<comment type="caution">
    <text evidence="2">The sequence shown here is derived from an EMBL/GenBank/DDBJ whole genome shotgun (WGS) entry which is preliminary data.</text>
</comment>
<dbReference type="GO" id="GO:0016301">
    <property type="term" value="F:kinase activity"/>
    <property type="evidence" value="ECO:0007669"/>
    <property type="project" value="InterPro"/>
</dbReference>
<evidence type="ECO:0000313" key="2">
    <source>
        <dbReference type="EMBL" id="NEU71319.1"/>
    </source>
</evidence>